<name>A0A7W8FYS7_9FIRM</name>
<dbReference type="Gene3D" id="3.90.550.10">
    <property type="entry name" value="Spore Coat Polysaccharide Biosynthesis Protein SpsA, Chain A"/>
    <property type="match status" value="1"/>
</dbReference>
<dbReference type="AlphaFoldDB" id="A0A7W8FYS7"/>
<evidence type="ECO:0000313" key="2">
    <source>
        <dbReference type="EMBL" id="MBB5185711.1"/>
    </source>
</evidence>
<dbReference type="SUPFAM" id="SSF53448">
    <property type="entry name" value="Nucleotide-diphospho-sugar transferases"/>
    <property type="match status" value="1"/>
</dbReference>
<protein>
    <submittedName>
        <fullName evidence="2">Glycosyltransferase involved in cell wall biosynthesis</fullName>
    </submittedName>
</protein>
<keyword evidence="2" id="KW-0808">Transferase</keyword>
<dbReference type="RefSeq" id="WP_183376923.1">
    <property type="nucleotide sequence ID" value="NZ_JACHHD010000024.1"/>
</dbReference>
<comment type="caution">
    <text evidence="2">The sequence shown here is derived from an EMBL/GenBank/DDBJ whole genome shotgun (WGS) entry which is preliminary data.</text>
</comment>
<dbReference type="PANTHER" id="PTHR22916">
    <property type="entry name" value="GLYCOSYLTRANSFERASE"/>
    <property type="match status" value="1"/>
</dbReference>
<dbReference type="GO" id="GO:0016758">
    <property type="term" value="F:hexosyltransferase activity"/>
    <property type="evidence" value="ECO:0007669"/>
    <property type="project" value="UniProtKB-ARBA"/>
</dbReference>
<organism evidence="2 3">
    <name type="scientific">Faecalicoccus acidiformans</name>
    <dbReference type="NCBI Taxonomy" id="915173"/>
    <lineage>
        <taxon>Bacteria</taxon>
        <taxon>Bacillati</taxon>
        <taxon>Bacillota</taxon>
        <taxon>Erysipelotrichia</taxon>
        <taxon>Erysipelotrichales</taxon>
        <taxon>Erysipelotrichaceae</taxon>
        <taxon>Faecalicoccus</taxon>
    </lineage>
</organism>
<feature type="domain" description="Glycosyltransferase 2-like" evidence="1">
    <location>
        <begin position="4"/>
        <end position="131"/>
    </location>
</feature>
<evidence type="ECO:0000313" key="3">
    <source>
        <dbReference type="Proteomes" id="UP000521313"/>
    </source>
</evidence>
<dbReference type="CDD" id="cd00761">
    <property type="entry name" value="Glyco_tranf_GTA_type"/>
    <property type="match status" value="1"/>
</dbReference>
<reference evidence="2 3" key="1">
    <citation type="submission" date="2020-08" db="EMBL/GenBank/DDBJ databases">
        <title>Genomic Encyclopedia of Type Strains, Phase IV (KMG-IV): sequencing the most valuable type-strain genomes for metagenomic binning, comparative biology and taxonomic classification.</title>
        <authorList>
            <person name="Goeker M."/>
        </authorList>
    </citation>
    <scope>NUCLEOTIDE SEQUENCE [LARGE SCALE GENOMIC DNA]</scope>
    <source>
        <strain evidence="2 3">DSM 26963</strain>
    </source>
</reference>
<accession>A0A7W8FYS7</accession>
<evidence type="ECO:0000259" key="1">
    <source>
        <dbReference type="Pfam" id="PF00535"/>
    </source>
</evidence>
<dbReference type="InterPro" id="IPR029044">
    <property type="entry name" value="Nucleotide-diphossugar_trans"/>
</dbReference>
<dbReference type="InterPro" id="IPR001173">
    <property type="entry name" value="Glyco_trans_2-like"/>
</dbReference>
<gene>
    <name evidence="2" type="ORF">HNQ43_001791</name>
</gene>
<dbReference type="EMBL" id="JACHHD010000024">
    <property type="protein sequence ID" value="MBB5185711.1"/>
    <property type="molecule type" value="Genomic_DNA"/>
</dbReference>
<proteinExistence type="predicted"/>
<dbReference type="PANTHER" id="PTHR22916:SF3">
    <property type="entry name" value="UDP-GLCNAC:BETAGAL BETA-1,3-N-ACETYLGLUCOSAMINYLTRANSFERASE-LIKE PROTEIN 1"/>
    <property type="match status" value="1"/>
</dbReference>
<dbReference type="Pfam" id="PF00535">
    <property type="entry name" value="Glycos_transf_2"/>
    <property type="match status" value="1"/>
</dbReference>
<dbReference type="Proteomes" id="UP000521313">
    <property type="component" value="Unassembled WGS sequence"/>
</dbReference>
<sequence length="339" mass="39510">MLLSVVVPVYNVEKYLRQCLNSLLSQTLTDFEVIMIDDGSSDTSGDICEEYASLYSNFRVIHKKNEGLGLARNTGLEYVNTDYVMFLDSDDYLDFDCIETLYKYLKDNAVDLCKGGFKRVNDDGEVINRIDYNYQVFSGNYAKSHFLPRLIGSSPSYHDSFEMSVCGSIYNMSPIRNNNLKFQSEKEYISEDLVFNIDYLQHANGACVINSLGYNYRLNMHSLTTSYREDRFDACKKFYLYMHEKLEQLHYSQSTFLRLDKMFFIYLKMCISQEQSKISSLAKKDRLKNISSICRDSLVQNIISNYPIEKLGFKQAMFLKLVSYDLNRFLLFFAERGIF</sequence>